<keyword evidence="6" id="KW-1185">Reference proteome</keyword>
<keyword evidence="2" id="KW-0378">Hydrolase</keyword>
<dbReference type="PANTHER" id="PTHR24256">
    <property type="entry name" value="TRYPTASE-RELATED"/>
    <property type="match status" value="1"/>
</dbReference>
<dbReference type="EMBL" id="LT551165">
    <property type="protein sequence ID" value="SAL96521.1"/>
    <property type="molecule type" value="Genomic_DNA"/>
</dbReference>
<feature type="chain" id="PRO_5007898736" description="Peptidase S1 domain-containing protein" evidence="3">
    <location>
        <begin position="21"/>
        <end position="300"/>
    </location>
</feature>
<dbReference type="InParanoid" id="A0A168LCM0"/>
<evidence type="ECO:0000256" key="1">
    <source>
        <dbReference type="ARBA" id="ARBA00023157"/>
    </source>
</evidence>
<dbReference type="InterPro" id="IPR009003">
    <property type="entry name" value="Peptidase_S1_PA"/>
</dbReference>
<accession>A0A168LCM0</accession>
<evidence type="ECO:0000313" key="6">
    <source>
        <dbReference type="Proteomes" id="UP000078561"/>
    </source>
</evidence>
<sequence>MIKSSVFLLTLCLLNTISTAVPLTNDQEKIVGGKQVVNSAAYPWEVSLGDMVGVPADKKDRMAKDEKTKKEAHFCGGVLIHKEWVLTAAHCVVDEKTKASPLPAATIGAGFGTDLVEMYDTGRTVASKVIIKANYDSVEPTSKEDIALIKLSQPVATPHLGCLAGTDSAPSEMTVIGWGNVNPLIYDSAKNEWSGVEAPRVLKEAAVKDITSTASYCQERPDLICIEGVKKGDSSCKGDSGGSLVSSNNVVIGLTSFGPTTDVPGKNHFYQTCNGEAAYTRLAANIAWIEQNIGAKVCVK</sequence>
<keyword evidence="3" id="KW-0732">Signal</keyword>
<feature type="signal peptide" evidence="3">
    <location>
        <begin position="1"/>
        <end position="20"/>
    </location>
</feature>
<proteinExistence type="predicted"/>
<dbReference type="AlphaFoldDB" id="A0A168LCM0"/>
<dbReference type="InterPro" id="IPR051487">
    <property type="entry name" value="Ser/Thr_Proteases_Immune/Dev"/>
</dbReference>
<protein>
    <recommendedName>
        <fullName evidence="4">Peptidase S1 domain-containing protein</fullName>
    </recommendedName>
</protein>
<dbReference type="PROSITE" id="PS00134">
    <property type="entry name" value="TRYPSIN_HIS"/>
    <property type="match status" value="1"/>
</dbReference>
<evidence type="ECO:0000256" key="2">
    <source>
        <dbReference type="RuleBase" id="RU363034"/>
    </source>
</evidence>
<dbReference type="Pfam" id="PF00089">
    <property type="entry name" value="Trypsin"/>
    <property type="match status" value="1"/>
</dbReference>
<dbReference type="STRING" id="4829.A0A168LCM0"/>
<dbReference type="PROSITE" id="PS50240">
    <property type="entry name" value="TRYPSIN_DOM"/>
    <property type="match status" value="1"/>
</dbReference>
<dbReference type="CDD" id="cd00190">
    <property type="entry name" value="Tryp_SPc"/>
    <property type="match status" value="1"/>
</dbReference>
<dbReference type="PROSITE" id="PS00135">
    <property type="entry name" value="TRYPSIN_SER"/>
    <property type="match status" value="1"/>
</dbReference>
<keyword evidence="1" id="KW-1015">Disulfide bond</keyword>
<dbReference type="InterPro" id="IPR018114">
    <property type="entry name" value="TRYPSIN_HIS"/>
</dbReference>
<organism evidence="5">
    <name type="scientific">Absidia glauca</name>
    <name type="common">Pin mould</name>
    <dbReference type="NCBI Taxonomy" id="4829"/>
    <lineage>
        <taxon>Eukaryota</taxon>
        <taxon>Fungi</taxon>
        <taxon>Fungi incertae sedis</taxon>
        <taxon>Mucoromycota</taxon>
        <taxon>Mucoromycotina</taxon>
        <taxon>Mucoromycetes</taxon>
        <taxon>Mucorales</taxon>
        <taxon>Cunninghamellaceae</taxon>
        <taxon>Absidia</taxon>
    </lineage>
</organism>
<name>A0A168LCM0_ABSGL</name>
<keyword evidence="2" id="KW-0645">Protease</keyword>
<dbReference type="InterPro" id="IPR001254">
    <property type="entry name" value="Trypsin_dom"/>
</dbReference>
<dbReference type="InterPro" id="IPR043504">
    <property type="entry name" value="Peptidase_S1_PA_chymotrypsin"/>
</dbReference>
<dbReference type="SMART" id="SM00020">
    <property type="entry name" value="Tryp_SPc"/>
    <property type="match status" value="1"/>
</dbReference>
<reference evidence="5" key="1">
    <citation type="submission" date="2016-04" db="EMBL/GenBank/DDBJ databases">
        <authorList>
            <person name="Evans L.H."/>
            <person name="Alamgir A."/>
            <person name="Owens N."/>
            <person name="Weber N.D."/>
            <person name="Virtaneva K."/>
            <person name="Barbian K."/>
            <person name="Babar A."/>
            <person name="Rosenke K."/>
        </authorList>
    </citation>
    <scope>NUCLEOTIDE SEQUENCE [LARGE SCALE GENOMIC DNA]</scope>
    <source>
        <strain evidence="5">CBS 101.48</strain>
    </source>
</reference>
<dbReference type="InterPro" id="IPR001314">
    <property type="entry name" value="Peptidase_S1A"/>
</dbReference>
<dbReference type="OrthoDB" id="2284758at2759"/>
<gene>
    <name evidence="5" type="primary">ABSGL_01937.1 scaffold 2596</name>
</gene>
<dbReference type="PRINTS" id="PR00722">
    <property type="entry name" value="CHYMOTRYPSIN"/>
</dbReference>
<dbReference type="InterPro" id="IPR033116">
    <property type="entry name" value="TRYPSIN_SER"/>
</dbReference>
<dbReference type="GO" id="GO:0004252">
    <property type="term" value="F:serine-type endopeptidase activity"/>
    <property type="evidence" value="ECO:0007669"/>
    <property type="project" value="InterPro"/>
</dbReference>
<dbReference type="Gene3D" id="2.40.10.10">
    <property type="entry name" value="Trypsin-like serine proteases"/>
    <property type="match status" value="1"/>
</dbReference>
<evidence type="ECO:0000256" key="3">
    <source>
        <dbReference type="SAM" id="SignalP"/>
    </source>
</evidence>
<dbReference type="SUPFAM" id="SSF50494">
    <property type="entry name" value="Trypsin-like serine proteases"/>
    <property type="match status" value="1"/>
</dbReference>
<evidence type="ECO:0000259" key="4">
    <source>
        <dbReference type="PROSITE" id="PS50240"/>
    </source>
</evidence>
<keyword evidence="2" id="KW-0720">Serine protease</keyword>
<feature type="domain" description="Peptidase S1" evidence="4">
    <location>
        <begin position="30"/>
        <end position="294"/>
    </location>
</feature>
<evidence type="ECO:0000313" key="5">
    <source>
        <dbReference type="EMBL" id="SAL96521.1"/>
    </source>
</evidence>
<dbReference type="Proteomes" id="UP000078561">
    <property type="component" value="Unassembled WGS sequence"/>
</dbReference>
<dbReference type="OMA" id="WIARTAQ"/>
<dbReference type="GO" id="GO:0006508">
    <property type="term" value="P:proteolysis"/>
    <property type="evidence" value="ECO:0007669"/>
    <property type="project" value="UniProtKB-KW"/>
</dbReference>